<gene>
    <name evidence="2" type="ORF">LCGC14_1128010</name>
</gene>
<name>A0A0F9PK44_9ZZZZ</name>
<evidence type="ECO:0000313" key="2">
    <source>
        <dbReference type="EMBL" id="KKN01406.1"/>
    </source>
</evidence>
<protein>
    <submittedName>
        <fullName evidence="2">Uncharacterized protein</fullName>
    </submittedName>
</protein>
<reference evidence="2" key="1">
    <citation type="journal article" date="2015" name="Nature">
        <title>Complex archaea that bridge the gap between prokaryotes and eukaryotes.</title>
        <authorList>
            <person name="Spang A."/>
            <person name="Saw J.H."/>
            <person name="Jorgensen S.L."/>
            <person name="Zaremba-Niedzwiedzka K."/>
            <person name="Martijn J."/>
            <person name="Lind A.E."/>
            <person name="van Eijk R."/>
            <person name="Schleper C."/>
            <person name="Guy L."/>
            <person name="Ettema T.J."/>
        </authorList>
    </citation>
    <scope>NUCLEOTIDE SEQUENCE</scope>
</reference>
<feature type="transmembrane region" description="Helical" evidence="1">
    <location>
        <begin position="32"/>
        <end position="53"/>
    </location>
</feature>
<keyword evidence="1" id="KW-0812">Transmembrane</keyword>
<keyword evidence="1" id="KW-0472">Membrane</keyword>
<proteinExistence type="predicted"/>
<sequence length="64" mass="6961">MRKSDLAITFLAIVCITSIEIFALSRGLNGQFLAMAYGLIGSHAGAPVVSWITRKYVSKGDSWK</sequence>
<dbReference type="EMBL" id="LAZR01005265">
    <property type="protein sequence ID" value="KKN01406.1"/>
    <property type="molecule type" value="Genomic_DNA"/>
</dbReference>
<evidence type="ECO:0000256" key="1">
    <source>
        <dbReference type="SAM" id="Phobius"/>
    </source>
</evidence>
<dbReference type="AlphaFoldDB" id="A0A0F9PK44"/>
<organism evidence="2">
    <name type="scientific">marine sediment metagenome</name>
    <dbReference type="NCBI Taxonomy" id="412755"/>
    <lineage>
        <taxon>unclassified sequences</taxon>
        <taxon>metagenomes</taxon>
        <taxon>ecological metagenomes</taxon>
    </lineage>
</organism>
<feature type="transmembrane region" description="Helical" evidence="1">
    <location>
        <begin position="6"/>
        <end position="25"/>
    </location>
</feature>
<comment type="caution">
    <text evidence="2">The sequence shown here is derived from an EMBL/GenBank/DDBJ whole genome shotgun (WGS) entry which is preliminary data.</text>
</comment>
<accession>A0A0F9PK44</accession>
<keyword evidence="1" id="KW-1133">Transmembrane helix</keyword>